<evidence type="ECO:0000259" key="10">
    <source>
        <dbReference type="Pfam" id="PF04560"/>
    </source>
</evidence>
<comment type="subunit">
    <text evidence="6 8">The RNAP catalytic core consists of 2 alpha, 1 beta, 1 beta' and 1 omega subunit. When a sigma factor is associated with the core the holoenzyme is formed, which can initiate transcription.</text>
</comment>
<evidence type="ECO:0000259" key="14">
    <source>
        <dbReference type="Pfam" id="PF10385"/>
    </source>
</evidence>
<name>A0A9D1GQ24_9MOLU</name>
<evidence type="ECO:0000256" key="8">
    <source>
        <dbReference type="RuleBase" id="RU363031"/>
    </source>
</evidence>
<dbReference type="Pfam" id="PF04565">
    <property type="entry name" value="RNA_pol_Rpb2_3"/>
    <property type="match status" value="1"/>
</dbReference>
<dbReference type="Gene3D" id="3.90.1800.10">
    <property type="entry name" value="RNA polymerase alpha subunit dimerisation domain"/>
    <property type="match status" value="1"/>
</dbReference>
<evidence type="ECO:0000259" key="12">
    <source>
        <dbReference type="Pfam" id="PF04563"/>
    </source>
</evidence>
<evidence type="ECO:0000256" key="3">
    <source>
        <dbReference type="ARBA" id="ARBA00022695"/>
    </source>
</evidence>
<dbReference type="Pfam" id="PF10385">
    <property type="entry name" value="RNA_pol_Rpb2_45"/>
    <property type="match status" value="1"/>
</dbReference>
<dbReference type="EC" id="2.7.7.6" evidence="6 8"/>
<keyword evidence="1 6" id="KW-0240">DNA-directed RNA polymerase</keyword>
<evidence type="ECO:0000256" key="7">
    <source>
        <dbReference type="RuleBase" id="RU000434"/>
    </source>
</evidence>
<evidence type="ECO:0000256" key="1">
    <source>
        <dbReference type="ARBA" id="ARBA00022478"/>
    </source>
</evidence>
<dbReference type="Gene3D" id="2.40.50.100">
    <property type="match status" value="1"/>
</dbReference>
<feature type="domain" description="RNA polymerase Rpb2" evidence="13">
    <location>
        <begin position="478"/>
        <end position="546"/>
    </location>
</feature>
<dbReference type="GO" id="GO:0032549">
    <property type="term" value="F:ribonucleoside binding"/>
    <property type="evidence" value="ECO:0007669"/>
    <property type="project" value="InterPro"/>
</dbReference>
<feature type="domain" description="RNA polymerase Rpb2" evidence="10">
    <location>
        <begin position="1075"/>
        <end position="1150"/>
    </location>
</feature>
<dbReference type="InterPro" id="IPR007645">
    <property type="entry name" value="RNA_pol_Rpb2_3"/>
</dbReference>
<dbReference type="InterPro" id="IPR042107">
    <property type="entry name" value="DNA-dir_RNA_pol_bsu_ext_1_sf"/>
</dbReference>
<dbReference type="InterPro" id="IPR007644">
    <property type="entry name" value="RNA_pol_bsu_protrusion"/>
</dbReference>
<evidence type="ECO:0000259" key="9">
    <source>
        <dbReference type="Pfam" id="PF00562"/>
    </source>
</evidence>
<comment type="function">
    <text evidence="6 8">DNA-dependent RNA polymerase catalyzes the transcription of DNA into RNA using the four ribonucleoside triphosphates as substrates.</text>
</comment>
<feature type="domain" description="RNA polymerase Rpb2" evidence="11">
    <location>
        <begin position="371"/>
        <end position="419"/>
    </location>
</feature>
<dbReference type="PROSITE" id="PS01166">
    <property type="entry name" value="RNA_POL_BETA"/>
    <property type="match status" value="1"/>
</dbReference>
<dbReference type="InterPro" id="IPR007641">
    <property type="entry name" value="RNA_pol_Rpb2_7"/>
</dbReference>
<dbReference type="InterPro" id="IPR007642">
    <property type="entry name" value="RNA_pol_Rpb2_2"/>
</dbReference>
<dbReference type="InterPro" id="IPR037034">
    <property type="entry name" value="RNA_pol_Rpb2_2_sf"/>
</dbReference>
<evidence type="ECO:0000256" key="5">
    <source>
        <dbReference type="ARBA" id="ARBA00048552"/>
    </source>
</evidence>
<dbReference type="Pfam" id="PF04561">
    <property type="entry name" value="RNA_pol_Rpb2_2"/>
    <property type="match status" value="2"/>
</dbReference>
<dbReference type="Pfam" id="PF00562">
    <property type="entry name" value="RNA_pol_Rpb2_6"/>
    <property type="match status" value="1"/>
</dbReference>
<comment type="caution">
    <text evidence="15">The sequence shown here is derived from an EMBL/GenBank/DDBJ whole genome shotgun (WGS) entry which is preliminary data.</text>
</comment>
<evidence type="ECO:0000256" key="2">
    <source>
        <dbReference type="ARBA" id="ARBA00022679"/>
    </source>
</evidence>
<dbReference type="SUPFAM" id="SSF64484">
    <property type="entry name" value="beta and beta-prime subunits of DNA dependent RNA-polymerase"/>
    <property type="match status" value="1"/>
</dbReference>
<dbReference type="GO" id="GO:0000428">
    <property type="term" value="C:DNA-directed RNA polymerase complex"/>
    <property type="evidence" value="ECO:0007669"/>
    <property type="project" value="UniProtKB-KW"/>
</dbReference>
<dbReference type="Gene3D" id="3.90.1110.10">
    <property type="entry name" value="RNA polymerase Rpb2, domain 2"/>
    <property type="match status" value="2"/>
</dbReference>
<evidence type="ECO:0000259" key="13">
    <source>
        <dbReference type="Pfam" id="PF04565"/>
    </source>
</evidence>
<dbReference type="Pfam" id="PF04560">
    <property type="entry name" value="RNA_pol_Rpb2_7"/>
    <property type="match status" value="1"/>
</dbReference>
<dbReference type="Gene3D" id="3.90.1100.10">
    <property type="match status" value="2"/>
</dbReference>
<keyword evidence="3 6" id="KW-0548">Nucleotidyltransferase</keyword>
<protein>
    <recommendedName>
        <fullName evidence="6 8">DNA-directed RNA polymerase subunit beta</fullName>
        <shortName evidence="6">RNAP subunit beta</shortName>
        <ecNumber evidence="6 8">2.7.7.6</ecNumber>
    </recommendedName>
    <alternativeName>
        <fullName evidence="6">RNA polymerase subunit beta</fullName>
    </alternativeName>
    <alternativeName>
        <fullName evidence="6">Transcriptase subunit beta</fullName>
    </alternativeName>
</protein>
<reference evidence="15" key="2">
    <citation type="journal article" date="2021" name="PeerJ">
        <title>Extensive microbial diversity within the chicken gut microbiome revealed by metagenomics and culture.</title>
        <authorList>
            <person name="Gilroy R."/>
            <person name="Ravi A."/>
            <person name="Getino M."/>
            <person name="Pursley I."/>
            <person name="Horton D.L."/>
            <person name="Alikhan N.F."/>
            <person name="Baker D."/>
            <person name="Gharbi K."/>
            <person name="Hall N."/>
            <person name="Watson M."/>
            <person name="Adriaenssens E.M."/>
            <person name="Foster-Nyarko E."/>
            <person name="Jarju S."/>
            <person name="Secka A."/>
            <person name="Antonio M."/>
            <person name="Oren A."/>
            <person name="Chaudhuri R.R."/>
            <person name="La Ragione R."/>
            <person name="Hildebrand F."/>
            <person name="Pallen M.J."/>
        </authorList>
    </citation>
    <scope>NUCLEOTIDE SEQUENCE</scope>
    <source>
        <strain evidence="15">ChiW17-6978</strain>
    </source>
</reference>
<dbReference type="InterPro" id="IPR007120">
    <property type="entry name" value="DNA-dir_RNAP_su2_dom"/>
</dbReference>
<dbReference type="CDD" id="cd00653">
    <property type="entry name" value="RNA_pol_B_RPB2"/>
    <property type="match status" value="1"/>
</dbReference>
<evidence type="ECO:0000313" key="15">
    <source>
        <dbReference type="EMBL" id="HIT49749.1"/>
    </source>
</evidence>
<proteinExistence type="inferred from homology"/>
<feature type="domain" description="DNA-directed RNA polymerase subunit 2 hybrid-binding" evidence="9">
    <location>
        <begin position="688"/>
        <end position="1073"/>
    </location>
</feature>
<dbReference type="InterPro" id="IPR014724">
    <property type="entry name" value="RNA_pol_RPB2_OB-fold"/>
</dbReference>
<accession>A0A9D1GQ24</accession>
<evidence type="ECO:0000313" key="16">
    <source>
        <dbReference type="Proteomes" id="UP000886758"/>
    </source>
</evidence>
<dbReference type="GO" id="GO:0006351">
    <property type="term" value="P:DNA-templated transcription"/>
    <property type="evidence" value="ECO:0007669"/>
    <property type="project" value="UniProtKB-UniRule"/>
</dbReference>
<dbReference type="Pfam" id="PF04563">
    <property type="entry name" value="RNA_pol_Rpb2_1"/>
    <property type="match status" value="1"/>
</dbReference>
<feature type="domain" description="DNA-directed RNA polymerase beta subunit external 1" evidence="14">
    <location>
        <begin position="567"/>
        <end position="626"/>
    </location>
</feature>
<dbReference type="Gene3D" id="2.30.150.10">
    <property type="entry name" value="DNA-directed RNA polymerase, beta subunit, external 1 domain"/>
    <property type="match status" value="1"/>
</dbReference>
<dbReference type="GO" id="GO:0003677">
    <property type="term" value="F:DNA binding"/>
    <property type="evidence" value="ECO:0007669"/>
    <property type="project" value="UniProtKB-UniRule"/>
</dbReference>
<dbReference type="Proteomes" id="UP000886758">
    <property type="component" value="Unassembled WGS sequence"/>
</dbReference>
<organism evidence="15 16">
    <name type="scientific">Candidatus Pelethenecus faecipullorum</name>
    <dbReference type="NCBI Taxonomy" id="2840900"/>
    <lineage>
        <taxon>Bacteria</taxon>
        <taxon>Bacillati</taxon>
        <taxon>Mycoplasmatota</taxon>
        <taxon>Mollicutes</taxon>
        <taxon>Candidatus Pelethenecus</taxon>
    </lineage>
</organism>
<gene>
    <name evidence="6" type="primary">rpoB</name>
    <name evidence="15" type="ORF">IAD46_01850</name>
</gene>
<evidence type="ECO:0000259" key="11">
    <source>
        <dbReference type="Pfam" id="PF04561"/>
    </source>
</evidence>
<dbReference type="HAMAP" id="MF_01321">
    <property type="entry name" value="RNApol_bact_RpoB"/>
    <property type="match status" value="1"/>
</dbReference>
<evidence type="ECO:0000256" key="4">
    <source>
        <dbReference type="ARBA" id="ARBA00023163"/>
    </source>
</evidence>
<keyword evidence="4 6" id="KW-0804">Transcription</keyword>
<dbReference type="Gene3D" id="2.40.270.10">
    <property type="entry name" value="DNA-directed RNA polymerase, subunit 2, domain 6"/>
    <property type="match status" value="2"/>
</dbReference>
<dbReference type="EMBL" id="DVLF01000061">
    <property type="protein sequence ID" value="HIT49749.1"/>
    <property type="molecule type" value="Genomic_DNA"/>
</dbReference>
<feature type="domain" description="RNA polymerase Rpb2" evidence="11">
    <location>
        <begin position="140"/>
        <end position="296"/>
    </location>
</feature>
<dbReference type="GO" id="GO:0003899">
    <property type="term" value="F:DNA-directed RNA polymerase activity"/>
    <property type="evidence" value="ECO:0007669"/>
    <property type="project" value="UniProtKB-UniRule"/>
</dbReference>
<dbReference type="NCBIfam" id="NF001616">
    <property type="entry name" value="PRK00405.1"/>
    <property type="match status" value="1"/>
</dbReference>
<dbReference type="InterPro" id="IPR019462">
    <property type="entry name" value="DNA-dir_RNA_pol_bsu_external_1"/>
</dbReference>
<evidence type="ECO:0000256" key="6">
    <source>
        <dbReference type="HAMAP-Rule" id="MF_01321"/>
    </source>
</evidence>
<dbReference type="InterPro" id="IPR007121">
    <property type="entry name" value="RNA_pol_bsu_CS"/>
</dbReference>
<dbReference type="InterPro" id="IPR037033">
    <property type="entry name" value="DNA-dir_RNAP_su2_hyb_sf"/>
</dbReference>
<dbReference type="PANTHER" id="PTHR20856">
    <property type="entry name" value="DNA-DIRECTED RNA POLYMERASE I SUBUNIT 2"/>
    <property type="match status" value="1"/>
</dbReference>
<comment type="catalytic activity">
    <reaction evidence="5 6 8">
        <text>RNA(n) + a ribonucleoside 5'-triphosphate = RNA(n+1) + diphosphate</text>
        <dbReference type="Rhea" id="RHEA:21248"/>
        <dbReference type="Rhea" id="RHEA-COMP:14527"/>
        <dbReference type="Rhea" id="RHEA-COMP:17342"/>
        <dbReference type="ChEBI" id="CHEBI:33019"/>
        <dbReference type="ChEBI" id="CHEBI:61557"/>
        <dbReference type="ChEBI" id="CHEBI:140395"/>
        <dbReference type="EC" id="2.7.7.6"/>
    </reaction>
</comment>
<sequence length="1171" mass="130823">MNYKNVNYGKKSVRRNYSKIRTEVELPNLIEIQTKSFDWFVQTGLEELFQDVSPITSFNGSLKLYFGEHHFEDAKFSIVDCKLRDINYARPLKVNVRLENAQTGEVLEQELFMGDIPYMTPVGTFIINGAERVIISQIVRSSGVYFAKEIDKKTGDTKYTGTVIPTRGAWLEYEMGSRNVWYGKLDRSKKIPLTTVLRAYGLSSNQQIIDLFGNSEYLEATFEKDVTTNSEEAAIEVYSKLRQGEKVPADGARSLIIQRLFDDRRYDLQKVGRFKYNTKLDVLQRAKGHTLAQDVVAQEDIFDDETGELLYEKGTKIASYGDFIGGEVLEKLKTARAAFRQTIDLGNTLCEDPMCEILSINVVKGDQSEVVKIIGNDHRENCLHITMSDIMATVSYYLNLYQNVGTLDDIDHLGNRRLRLIGELLKNQFRIGFAKLEKNIIDRMSTVEVHEATPQNLINIKPLTSSLKEFFGSSQLSQFMDQINPLAEITQKRRISALGTGGIARDRAGVEVRDVHNSHYGRMCPIETPEGPSIGLITSLATYAKVNEYGFIETPYFVVKTDETGRKYVSEEQVYLSADKEEGLVIASASTKLDAEGHIIEERVIGRRNGETEMVDPNEVDYMDVSPKQIVSVAAACVPFLEHDDATRALMGANMQRQAVPIINPESPIVGTGMEYKAAKDSGSALIATMPGIVQYVDAKKIIVKEDSGDLHRYDLYQFLRSNSATAIMQRPIVSPGERIERGDIIADGQSMKNGELALGRNVRIAFMTWEGYNFEDAVIMSEKMVYDDVYTSLHIDEFSVECRDTKLGKEEFTYEIPNVKEETKKNLDARGIVIPGTEVKEGDILVGKITPKGVTDPTPEERLLLAIFGEKSRDVRDTSLRVPHGGGGVVQSIQHFSKAKGDDLAPGVNEVVRIYIVQKRKIQVGDKMAGRHGNKGVISNILPLEDMPFTADGQPIDIMLNPQGVPSRMNIGQVLELHLGIAAKKLGIKVATPVFDGATIEDIEEIMAEAGMSKDGKEVLYDGRTGEPFENRITVGIMYFVKLSHMVDDKLHARNVGPYTLVTQQPMGGKAQNGGQRFGEMEVWALEAYGAANTLREMLTVKSDDLVGRDRVFDAIVDGKPIPESSIPESFRVLTRELQALGIHVELINEEGENEVNRSIVDLKIRETVR</sequence>
<dbReference type="NCBIfam" id="TIGR02013">
    <property type="entry name" value="rpoB"/>
    <property type="match status" value="1"/>
</dbReference>
<dbReference type="InterPro" id="IPR010243">
    <property type="entry name" value="RNA_pol_bsu_bac"/>
</dbReference>
<reference evidence="15" key="1">
    <citation type="submission" date="2020-10" db="EMBL/GenBank/DDBJ databases">
        <authorList>
            <person name="Gilroy R."/>
        </authorList>
    </citation>
    <scope>NUCLEOTIDE SEQUENCE</scope>
    <source>
        <strain evidence="15">ChiW17-6978</strain>
    </source>
</reference>
<comment type="similarity">
    <text evidence="6 7">Belongs to the RNA polymerase beta chain family.</text>
</comment>
<feature type="domain" description="RNA polymerase beta subunit protrusion" evidence="12">
    <location>
        <begin position="28"/>
        <end position="465"/>
    </location>
</feature>
<dbReference type="AlphaFoldDB" id="A0A9D1GQ24"/>
<dbReference type="Gene3D" id="2.40.50.150">
    <property type="match status" value="1"/>
</dbReference>
<dbReference type="InterPro" id="IPR015712">
    <property type="entry name" value="DNA-dir_RNA_pol_su2"/>
</dbReference>
<keyword evidence="2 6" id="KW-0808">Transferase</keyword>